<feature type="domain" description="Tetrapyrrole methylase" evidence="6">
    <location>
        <begin position="36"/>
        <end position="236"/>
    </location>
</feature>
<dbReference type="SUPFAM" id="SSF53790">
    <property type="entry name" value="Tetrapyrrole methylase"/>
    <property type="match status" value="1"/>
</dbReference>
<dbReference type="Gene3D" id="3.40.1010.10">
    <property type="entry name" value="Cobalt-precorrin-4 Transmethylase, Domain 1"/>
    <property type="match status" value="1"/>
</dbReference>
<dbReference type="PANTHER" id="PTHR45790">
    <property type="entry name" value="SIROHEME SYNTHASE-RELATED"/>
    <property type="match status" value="1"/>
</dbReference>
<proteinExistence type="predicted"/>
<dbReference type="InterPro" id="IPR050161">
    <property type="entry name" value="Siro_Cobalamin_biosynth"/>
</dbReference>
<comment type="caution">
    <text evidence="8">The sequence shown here is derived from an EMBL/GenBank/DDBJ whole genome shotgun (WGS) entry which is preliminary data.</text>
</comment>
<keyword evidence="2" id="KW-0808">Transferase</keyword>
<keyword evidence="1" id="KW-0489">Methyltransferase</keyword>
<feature type="domain" description="Tetrapyrrole biosynthesis uroporphyrinogen III synthase" evidence="7">
    <location>
        <begin position="290"/>
        <end position="519"/>
    </location>
</feature>
<dbReference type="Gene3D" id="3.30.950.10">
    <property type="entry name" value="Methyltransferase, Cobalt-precorrin-4 Transmethylase, Domain 2"/>
    <property type="match status" value="1"/>
</dbReference>
<evidence type="ECO:0000313" key="9">
    <source>
        <dbReference type="Proteomes" id="UP001501586"/>
    </source>
</evidence>
<evidence type="ECO:0000259" key="7">
    <source>
        <dbReference type="Pfam" id="PF02602"/>
    </source>
</evidence>
<dbReference type="InterPro" id="IPR000878">
    <property type="entry name" value="4pyrrol_Mease"/>
</dbReference>
<dbReference type="InterPro" id="IPR014777">
    <property type="entry name" value="4pyrrole_Mease_sub1"/>
</dbReference>
<keyword evidence="4" id="KW-0627">Porphyrin biosynthesis</keyword>
<organism evidence="8 9">
    <name type="scientific">Brevibacterium daeguense</name>
    <dbReference type="NCBI Taxonomy" id="909936"/>
    <lineage>
        <taxon>Bacteria</taxon>
        <taxon>Bacillati</taxon>
        <taxon>Actinomycetota</taxon>
        <taxon>Actinomycetes</taxon>
        <taxon>Micrococcales</taxon>
        <taxon>Brevibacteriaceae</taxon>
        <taxon>Brevibacterium</taxon>
    </lineage>
</organism>
<dbReference type="Proteomes" id="UP001501586">
    <property type="component" value="Unassembled WGS sequence"/>
</dbReference>
<dbReference type="RefSeq" id="WP_336885213.1">
    <property type="nucleotide sequence ID" value="NZ_BAABAZ010000006.1"/>
</dbReference>
<evidence type="ECO:0000256" key="1">
    <source>
        <dbReference type="ARBA" id="ARBA00022603"/>
    </source>
</evidence>
<feature type="region of interest" description="Disordered" evidence="5">
    <location>
        <begin position="532"/>
        <end position="554"/>
    </location>
</feature>
<evidence type="ECO:0000313" key="8">
    <source>
        <dbReference type="EMBL" id="GAA4284709.1"/>
    </source>
</evidence>
<keyword evidence="3" id="KW-0949">S-adenosyl-L-methionine</keyword>
<protein>
    <submittedName>
        <fullName evidence="8">Bifunctional uroporphyrinogen-III C-methyltransferase/uroporphyrinogen-III synthase</fullName>
    </submittedName>
</protein>
<accession>A0ABP8EL38</accession>
<feature type="compositionally biased region" description="Basic residues" evidence="5">
    <location>
        <begin position="544"/>
        <end position="554"/>
    </location>
</feature>
<dbReference type="SUPFAM" id="SSF69618">
    <property type="entry name" value="HemD-like"/>
    <property type="match status" value="1"/>
</dbReference>
<dbReference type="EMBL" id="BAABAZ010000006">
    <property type="protein sequence ID" value="GAA4284709.1"/>
    <property type="molecule type" value="Genomic_DNA"/>
</dbReference>
<dbReference type="CDD" id="cd06578">
    <property type="entry name" value="HemD"/>
    <property type="match status" value="1"/>
</dbReference>
<evidence type="ECO:0000256" key="5">
    <source>
        <dbReference type="SAM" id="MobiDB-lite"/>
    </source>
</evidence>
<evidence type="ECO:0000256" key="4">
    <source>
        <dbReference type="ARBA" id="ARBA00023244"/>
    </source>
</evidence>
<dbReference type="Gene3D" id="3.40.50.10090">
    <property type="match status" value="2"/>
</dbReference>
<dbReference type="Pfam" id="PF00590">
    <property type="entry name" value="TP_methylase"/>
    <property type="match status" value="1"/>
</dbReference>
<dbReference type="InterPro" id="IPR036108">
    <property type="entry name" value="4pyrrol_syn_uPrphyn_synt_sf"/>
</dbReference>
<gene>
    <name evidence="8" type="ORF">GCM10022261_22400</name>
</gene>
<evidence type="ECO:0000259" key="6">
    <source>
        <dbReference type="Pfam" id="PF00590"/>
    </source>
</evidence>
<keyword evidence="9" id="KW-1185">Reference proteome</keyword>
<dbReference type="PANTHER" id="PTHR45790:SF3">
    <property type="entry name" value="S-ADENOSYL-L-METHIONINE-DEPENDENT UROPORPHYRINOGEN III METHYLTRANSFERASE, CHLOROPLASTIC"/>
    <property type="match status" value="1"/>
</dbReference>
<dbReference type="Pfam" id="PF02602">
    <property type="entry name" value="HEM4"/>
    <property type="match status" value="1"/>
</dbReference>
<dbReference type="InterPro" id="IPR035996">
    <property type="entry name" value="4pyrrol_Methylase_sf"/>
</dbReference>
<evidence type="ECO:0000256" key="3">
    <source>
        <dbReference type="ARBA" id="ARBA00022691"/>
    </source>
</evidence>
<dbReference type="InterPro" id="IPR003754">
    <property type="entry name" value="4pyrrol_synth_uPrphyn_synth"/>
</dbReference>
<name>A0ABP8EL38_9MICO</name>
<dbReference type="InterPro" id="IPR014776">
    <property type="entry name" value="4pyrrole_Mease_sub2"/>
</dbReference>
<sequence length="554" mass="59521">MVDDEQLRAAVNPSGPRGETAAGALRRTQLVPQRPMVYFLGAGPGDPGLMTYRGSELLERASLVVSDTRVHDDILEAYVRASVPRIDSAELGQAASTRGRKLAELAREHGVVVRLVPHDGVLFSTTTDEAAACRRHDVDFEIVPGVGQSSSMSAYTGTPVTTNRVRSVRFIEAGPQTHVDVSKHRNTGHVISGSVEEIVTALESLLADGWDGDTPVLMANEVSTVHQVTIEATMATAVGKLLAEASPGDHVMMLMGQGIEKRADLSWFESKPLFGWRVLIPRTREQGASTADLLTEYGAEGTIVPTIAIQPPRTPNQMEKAIKALVTGDYQWVGFTSVNAVRAVRMWLSDLGLDARSLAGVKVAAVGGPTAEVLQDWGVNPDLVPSGEWSARGLLADWPDFDDSLDPINRVLLPRADIATEVLVSGLLERGWEVDDVTAYRTVRAAPPPAPIRESIKRGDFDAVLFTSSSTVRNLVGIAGKPHPTTVVACIGPATAQTAESLGLTVDVVADEAHMGSLVSGLVEFARARRDEDLAEGRTPLRPSQRRRTARKKK</sequence>
<reference evidence="9" key="1">
    <citation type="journal article" date="2019" name="Int. J. Syst. Evol. Microbiol.">
        <title>The Global Catalogue of Microorganisms (GCM) 10K type strain sequencing project: providing services to taxonomists for standard genome sequencing and annotation.</title>
        <authorList>
            <consortium name="The Broad Institute Genomics Platform"/>
            <consortium name="The Broad Institute Genome Sequencing Center for Infectious Disease"/>
            <person name="Wu L."/>
            <person name="Ma J."/>
        </authorList>
    </citation>
    <scope>NUCLEOTIDE SEQUENCE [LARGE SCALE GENOMIC DNA]</scope>
    <source>
        <strain evidence="9">JCM 17458</strain>
    </source>
</reference>
<evidence type="ECO:0000256" key="2">
    <source>
        <dbReference type="ARBA" id="ARBA00022679"/>
    </source>
</evidence>